<evidence type="ECO:0000313" key="4">
    <source>
        <dbReference type="EMBL" id="CAD6503913.1"/>
    </source>
</evidence>
<proteinExistence type="inferred from homology"/>
<comment type="caution">
    <text evidence="4">The sequence shown here is derived from an EMBL/GenBank/DDBJ whole genome shotgun (WGS) entry which is preliminary data.</text>
</comment>
<dbReference type="GO" id="GO:0030684">
    <property type="term" value="C:preribosome"/>
    <property type="evidence" value="ECO:0007669"/>
    <property type="project" value="UniProtKB-ARBA"/>
</dbReference>
<accession>A0A9W4D406</accession>
<dbReference type="GO" id="GO:0006412">
    <property type="term" value="P:translation"/>
    <property type="evidence" value="ECO:0007669"/>
    <property type="project" value="InterPro"/>
</dbReference>
<dbReference type="GO" id="GO:0000463">
    <property type="term" value="P:maturation of LSU-rRNA from tricistronic rRNA transcript (SSU-rRNA, 5.8S rRNA, LSU-rRNA)"/>
    <property type="evidence" value="ECO:0007669"/>
    <property type="project" value="InterPro"/>
</dbReference>
<dbReference type="CDD" id="cd00427">
    <property type="entry name" value="Ribosomal_L29_HIP"/>
    <property type="match status" value="1"/>
</dbReference>
<evidence type="ECO:0000313" key="5">
    <source>
        <dbReference type="Proteomes" id="UP000683417"/>
    </source>
</evidence>
<dbReference type="GO" id="GO:0022625">
    <property type="term" value="C:cytosolic large ribosomal subunit"/>
    <property type="evidence" value="ECO:0007669"/>
    <property type="project" value="InterPro"/>
</dbReference>
<organism evidence="4 5">
    <name type="scientific">Blumeria graminis f. sp. triticale</name>
    <dbReference type="NCBI Taxonomy" id="1689686"/>
    <lineage>
        <taxon>Eukaryota</taxon>
        <taxon>Fungi</taxon>
        <taxon>Dikarya</taxon>
        <taxon>Ascomycota</taxon>
        <taxon>Pezizomycotina</taxon>
        <taxon>Leotiomycetes</taxon>
        <taxon>Erysiphales</taxon>
        <taxon>Erysiphaceae</taxon>
        <taxon>Blumeria</taxon>
    </lineage>
</organism>
<keyword evidence="2" id="KW-0689">Ribosomal protein</keyword>
<gene>
    <name evidence="4" type="ORF">BGTH12_LOCUS5271</name>
</gene>
<evidence type="ECO:0000256" key="3">
    <source>
        <dbReference type="ARBA" id="ARBA00023274"/>
    </source>
</evidence>
<dbReference type="AlphaFoldDB" id="A0A9W4D406"/>
<dbReference type="PANTHER" id="PTHR45722">
    <property type="entry name" value="60S RIBOSOMAL PROTEIN L35"/>
    <property type="match status" value="1"/>
</dbReference>
<protein>
    <submittedName>
        <fullName evidence="4">BgTH12-05656</fullName>
    </submittedName>
</protein>
<reference evidence="4" key="1">
    <citation type="submission" date="2020-10" db="EMBL/GenBank/DDBJ databases">
        <authorList>
            <person name="Muller C M."/>
        </authorList>
    </citation>
    <scope>NUCLEOTIDE SEQUENCE</scope>
    <source>
        <strain evidence="4">THUN-12</strain>
    </source>
</reference>
<dbReference type="EMBL" id="CAJHIT010000008">
    <property type="protein sequence ID" value="CAD6503913.1"/>
    <property type="molecule type" value="Genomic_DNA"/>
</dbReference>
<evidence type="ECO:0000256" key="1">
    <source>
        <dbReference type="ARBA" id="ARBA00009254"/>
    </source>
</evidence>
<dbReference type="NCBIfam" id="TIGR00012">
    <property type="entry name" value="L29"/>
    <property type="match status" value="1"/>
</dbReference>
<dbReference type="Proteomes" id="UP000683417">
    <property type="component" value="Unassembled WGS sequence"/>
</dbReference>
<dbReference type="FunFam" id="6.10.250.3450:FF:000001">
    <property type="entry name" value="60S ribosomal protein L35"/>
    <property type="match status" value="1"/>
</dbReference>
<dbReference type="Pfam" id="PF00831">
    <property type="entry name" value="Ribosomal_L29"/>
    <property type="match status" value="1"/>
</dbReference>
<dbReference type="PANTHER" id="PTHR45722:SF2">
    <property type="entry name" value="LARGE RIBOSOMAL SUBUNIT PROTEIN UL29-RELATED"/>
    <property type="match status" value="1"/>
</dbReference>
<comment type="similarity">
    <text evidence="1">Belongs to the universal ribosomal protein uL29 family.</text>
</comment>
<sequence>MSNSKVKIGQLWPKNKTDLMKQLGELKTELGQLRTQKIAGGAASKLTKIHDVRKSIAKVLTVINANQRTQLRIFYKHKKYLPLDLRPKQTRAIRRRLSKGDKARKLPKITKREVHFPQRKFVIKVRSFNRAHQIIIYSTRKTIT</sequence>
<dbReference type="HAMAP" id="MF_00374">
    <property type="entry name" value="Ribosomal_uL29"/>
    <property type="match status" value="1"/>
</dbReference>
<dbReference type="GO" id="GO:0003735">
    <property type="term" value="F:structural constituent of ribosome"/>
    <property type="evidence" value="ECO:0007669"/>
    <property type="project" value="InterPro"/>
</dbReference>
<name>A0A9W4D406_BLUGR</name>
<dbReference type="FunFam" id="1.10.287.310:FF:000002">
    <property type="entry name" value="60S ribosomal protein L35"/>
    <property type="match status" value="1"/>
</dbReference>
<keyword evidence="3" id="KW-0687">Ribonucleoprotein</keyword>
<dbReference type="InterPro" id="IPR045059">
    <property type="entry name" value="Ribosomal_uL29_euk"/>
</dbReference>
<evidence type="ECO:0000256" key="2">
    <source>
        <dbReference type="ARBA" id="ARBA00022980"/>
    </source>
</evidence>
<dbReference type="GO" id="GO:0003729">
    <property type="term" value="F:mRNA binding"/>
    <property type="evidence" value="ECO:0007669"/>
    <property type="project" value="TreeGrafter"/>
</dbReference>
<dbReference type="InterPro" id="IPR001854">
    <property type="entry name" value="Ribosomal_uL29"/>
</dbReference>